<protein>
    <submittedName>
        <fullName evidence="1">Uncharacterized protein</fullName>
    </submittedName>
</protein>
<accession>A0AAN7XFF0</accession>
<evidence type="ECO:0000313" key="1">
    <source>
        <dbReference type="EMBL" id="KAK5861095.1"/>
    </source>
</evidence>
<organism evidence="1 2">
    <name type="scientific">Eleginops maclovinus</name>
    <name type="common">Patagonian blennie</name>
    <name type="synonym">Eleginus maclovinus</name>
    <dbReference type="NCBI Taxonomy" id="56733"/>
    <lineage>
        <taxon>Eukaryota</taxon>
        <taxon>Metazoa</taxon>
        <taxon>Chordata</taxon>
        <taxon>Craniata</taxon>
        <taxon>Vertebrata</taxon>
        <taxon>Euteleostomi</taxon>
        <taxon>Actinopterygii</taxon>
        <taxon>Neopterygii</taxon>
        <taxon>Teleostei</taxon>
        <taxon>Neoteleostei</taxon>
        <taxon>Acanthomorphata</taxon>
        <taxon>Eupercaria</taxon>
        <taxon>Perciformes</taxon>
        <taxon>Notothenioidei</taxon>
        <taxon>Eleginopidae</taxon>
        <taxon>Eleginops</taxon>
    </lineage>
</organism>
<reference evidence="1 2" key="1">
    <citation type="journal article" date="2023" name="Genes (Basel)">
        <title>Chromosome-Level Genome Assembly and Circadian Gene Repertoire of the Patagonia Blennie Eleginops maclovinus-The Closest Ancestral Proxy of Antarctic Cryonotothenioids.</title>
        <authorList>
            <person name="Cheng C.C."/>
            <person name="Rivera-Colon A.G."/>
            <person name="Minhas B.F."/>
            <person name="Wilson L."/>
            <person name="Rayamajhi N."/>
            <person name="Vargas-Chacoff L."/>
            <person name="Catchen J.M."/>
        </authorList>
    </citation>
    <scope>NUCLEOTIDE SEQUENCE [LARGE SCALE GENOMIC DNA]</scope>
    <source>
        <strain evidence="1">JMC-PN-2008</strain>
    </source>
</reference>
<comment type="caution">
    <text evidence="1">The sequence shown here is derived from an EMBL/GenBank/DDBJ whole genome shotgun (WGS) entry which is preliminary data.</text>
</comment>
<dbReference type="AlphaFoldDB" id="A0AAN7XFF0"/>
<dbReference type="EMBL" id="JAUZQC010000013">
    <property type="protein sequence ID" value="KAK5861095.1"/>
    <property type="molecule type" value="Genomic_DNA"/>
</dbReference>
<proteinExistence type="predicted"/>
<name>A0AAN7XFF0_ELEMC</name>
<dbReference type="Proteomes" id="UP001346869">
    <property type="component" value="Unassembled WGS sequence"/>
</dbReference>
<sequence length="93" mass="10563">MPCEYAVRTSLGGVALLSISKCRTRNRLRFTEGGGEWRTQDNRCGVKVFFSTKKDKSIDLKRLQRGSRKQKQVLSPSELVCVTSQWSVVLSLR</sequence>
<evidence type="ECO:0000313" key="2">
    <source>
        <dbReference type="Proteomes" id="UP001346869"/>
    </source>
</evidence>
<reference evidence="1 2" key="2">
    <citation type="journal article" date="2023" name="Mol. Biol. Evol.">
        <title>Genomics of Secondarily Temperate Adaptation in the Only Non-Antarctic Icefish.</title>
        <authorList>
            <person name="Rivera-Colon A.G."/>
            <person name="Rayamajhi N."/>
            <person name="Minhas B.F."/>
            <person name="Madrigal G."/>
            <person name="Bilyk K.T."/>
            <person name="Yoon V."/>
            <person name="Hune M."/>
            <person name="Gregory S."/>
            <person name="Cheng C.H.C."/>
            <person name="Catchen J.M."/>
        </authorList>
    </citation>
    <scope>NUCLEOTIDE SEQUENCE [LARGE SCALE GENOMIC DNA]</scope>
    <source>
        <strain evidence="1">JMC-PN-2008</strain>
    </source>
</reference>
<keyword evidence="2" id="KW-1185">Reference proteome</keyword>
<gene>
    <name evidence="1" type="ORF">PBY51_022515</name>
</gene>